<sequence>IHSISIDYQNTTASQPLGYGQFFLDYRFQVSQPGQVGWTDIGDNSDVGLSDSGQIGNLARVIAAELGDNDFILGVGTEQRQRQADIIIEILRGLNDAEMLTQDVVSNLPCCRFAYRAGYCDNLKVHLPTVFASEIAESFYCIADLEDVVSVLRTGYSVQFLADDGAGSAFGKGINNIIVSIEILTTDSKKTIARLSGSRIYTYTGEIRSVTRGSWLVTLGPRTRFLFEMCTYYFSQFCNRKFFHPIFLR</sequence>
<feature type="non-terminal residue" evidence="1">
    <location>
        <position position="249"/>
    </location>
</feature>
<protein>
    <submittedName>
        <fullName evidence="1">Uncharacterized protein</fullName>
    </submittedName>
</protein>
<comment type="caution">
    <text evidence="1">The sequence shown here is derived from an EMBL/GenBank/DDBJ whole genome shotgun (WGS) entry which is preliminary data.</text>
</comment>
<dbReference type="EMBL" id="BARU01037169">
    <property type="protein sequence ID" value="GAH85247.1"/>
    <property type="molecule type" value="Genomic_DNA"/>
</dbReference>
<name>X1IU56_9ZZZZ</name>
<organism evidence="1">
    <name type="scientific">marine sediment metagenome</name>
    <dbReference type="NCBI Taxonomy" id="412755"/>
    <lineage>
        <taxon>unclassified sequences</taxon>
        <taxon>metagenomes</taxon>
        <taxon>ecological metagenomes</taxon>
    </lineage>
</organism>
<reference evidence="1" key="1">
    <citation type="journal article" date="2014" name="Front. Microbiol.">
        <title>High frequency of phylogenetically diverse reductive dehalogenase-homologous genes in deep subseafloor sedimentary metagenomes.</title>
        <authorList>
            <person name="Kawai M."/>
            <person name="Futagami T."/>
            <person name="Toyoda A."/>
            <person name="Takaki Y."/>
            <person name="Nishi S."/>
            <person name="Hori S."/>
            <person name="Arai W."/>
            <person name="Tsubouchi T."/>
            <person name="Morono Y."/>
            <person name="Uchiyama I."/>
            <person name="Ito T."/>
            <person name="Fujiyama A."/>
            <person name="Inagaki F."/>
            <person name="Takami H."/>
        </authorList>
    </citation>
    <scope>NUCLEOTIDE SEQUENCE</scope>
    <source>
        <strain evidence="1">Expedition CK06-06</strain>
    </source>
</reference>
<accession>X1IU56</accession>
<dbReference type="AlphaFoldDB" id="X1IU56"/>
<feature type="non-terminal residue" evidence="1">
    <location>
        <position position="1"/>
    </location>
</feature>
<proteinExistence type="predicted"/>
<gene>
    <name evidence="1" type="ORF">S03H2_57954</name>
</gene>
<evidence type="ECO:0000313" key="1">
    <source>
        <dbReference type="EMBL" id="GAH85247.1"/>
    </source>
</evidence>